<organism evidence="2 3">
    <name type="scientific">Pleuronectes platessa</name>
    <name type="common">European plaice</name>
    <dbReference type="NCBI Taxonomy" id="8262"/>
    <lineage>
        <taxon>Eukaryota</taxon>
        <taxon>Metazoa</taxon>
        <taxon>Chordata</taxon>
        <taxon>Craniata</taxon>
        <taxon>Vertebrata</taxon>
        <taxon>Euteleostomi</taxon>
        <taxon>Actinopterygii</taxon>
        <taxon>Neopterygii</taxon>
        <taxon>Teleostei</taxon>
        <taxon>Neoteleostei</taxon>
        <taxon>Acanthomorphata</taxon>
        <taxon>Carangaria</taxon>
        <taxon>Pleuronectiformes</taxon>
        <taxon>Pleuronectoidei</taxon>
        <taxon>Pleuronectidae</taxon>
        <taxon>Pleuronectes</taxon>
    </lineage>
</organism>
<sequence length="184" mass="20137">MKNENDFTTPQMAKCSIGEEQNYAEEEEEEEEKKKKKKKKRAVSPPLPLSLSIANSLQSAVPPPPSVSRPLPCSLSTPETSLLLECISVHLHHVHTPGSCAACVPTLSACASRRHRGLGVVQPPPLLPEGSMLLEKETEGADMFLPFHFFPSDTARGHGRRRDDGSFNLPSQHNRAACHEPGDL</sequence>
<gene>
    <name evidence="2" type="ORF">PLEPLA_LOCUS28320</name>
</gene>
<reference evidence="2" key="1">
    <citation type="submission" date="2020-03" db="EMBL/GenBank/DDBJ databases">
        <authorList>
            <person name="Weist P."/>
        </authorList>
    </citation>
    <scope>NUCLEOTIDE SEQUENCE</scope>
</reference>
<evidence type="ECO:0000256" key="1">
    <source>
        <dbReference type="SAM" id="MobiDB-lite"/>
    </source>
</evidence>
<dbReference type="EMBL" id="CADEAL010002469">
    <property type="protein sequence ID" value="CAB1440554.1"/>
    <property type="molecule type" value="Genomic_DNA"/>
</dbReference>
<dbReference type="Proteomes" id="UP001153269">
    <property type="component" value="Unassembled WGS sequence"/>
</dbReference>
<evidence type="ECO:0000313" key="2">
    <source>
        <dbReference type="EMBL" id="CAB1440554.1"/>
    </source>
</evidence>
<dbReference type="AlphaFoldDB" id="A0A9N7V0J6"/>
<keyword evidence="3" id="KW-1185">Reference proteome</keyword>
<feature type="region of interest" description="Disordered" evidence="1">
    <location>
        <begin position="155"/>
        <end position="184"/>
    </location>
</feature>
<accession>A0A9N7V0J6</accession>
<feature type="region of interest" description="Disordered" evidence="1">
    <location>
        <begin position="1"/>
        <end position="48"/>
    </location>
</feature>
<feature type="compositionally biased region" description="Acidic residues" evidence="1">
    <location>
        <begin position="22"/>
        <end position="31"/>
    </location>
</feature>
<evidence type="ECO:0000313" key="3">
    <source>
        <dbReference type="Proteomes" id="UP001153269"/>
    </source>
</evidence>
<name>A0A9N7V0J6_PLEPL</name>
<protein>
    <submittedName>
        <fullName evidence="2">Uncharacterized protein</fullName>
    </submittedName>
</protein>
<feature type="compositionally biased region" description="Polar residues" evidence="1">
    <location>
        <begin position="1"/>
        <end position="11"/>
    </location>
</feature>
<comment type="caution">
    <text evidence="2">The sequence shown here is derived from an EMBL/GenBank/DDBJ whole genome shotgun (WGS) entry which is preliminary data.</text>
</comment>
<proteinExistence type="predicted"/>